<dbReference type="KEGG" id="hro:HELRODRAFT_173660"/>
<dbReference type="EMBL" id="KB096633">
    <property type="protein sequence ID" value="ESO03368.1"/>
    <property type="molecule type" value="Genomic_DNA"/>
</dbReference>
<evidence type="ECO:0000256" key="1">
    <source>
        <dbReference type="SAM" id="Coils"/>
    </source>
</evidence>
<reference evidence="6" key="1">
    <citation type="submission" date="2012-12" db="EMBL/GenBank/DDBJ databases">
        <authorList>
            <person name="Hellsten U."/>
            <person name="Grimwood J."/>
            <person name="Chapman J.A."/>
            <person name="Shapiro H."/>
            <person name="Aerts A."/>
            <person name="Otillar R.P."/>
            <person name="Terry A.Y."/>
            <person name="Boore J.L."/>
            <person name="Simakov O."/>
            <person name="Marletaz F."/>
            <person name="Cho S.-J."/>
            <person name="Edsinger-Gonzales E."/>
            <person name="Havlak P."/>
            <person name="Kuo D.-H."/>
            <person name="Larsson T."/>
            <person name="Lv J."/>
            <person name="Arendt D."/>
            <person name="Savage R."/>
            <person name="Osoegawa K."/>
            <person name="de Jong P."/>
            <person name="Lindberg D.R."/>
            <person name="Seaver E.C."/>
            <person name="Weisblat D.A."/>
            <person name="Putnam N.H."/>
            <person name="Grigoriev I.V."/>
            <person name="Rokhsar D.S."/>
        </authorList>
    </citation>
    <scope>NUCLEOTIDE SEQUENCE</scope>
</reference>
<dbReference type="Proteomes" id="UP000015101">
    <property type="component" value="Unassembled WGS sequence"/>
</dbReference>
<dbReference type="InParanoid" id="T1F734"/>
<accession>T1F734</accession>
<dbReference type="OMA" id="QANTMEN"/>
<feature type="transmembrane region" description="Helical" evidence="3">
    <location>
        <begin position="151"/>
        <end position="169"/>
    </location>
</feature>
<keyword evidence="6" id="KW-1185">Reference proteome</keyword>
<feature type="transmembrane region" description="Helical" evidence="3">
    <location>
        <begin position="238"/>
        <end position="260"/>
    </location>
</feature>
<dbReference type="AlphaFoldDB" id="T1F734"/>
<protein>
    <recommendedName>
        <fullName evidence="7">Calcium signal-modulating cyclophilin ligand</fullName>
    </recommendedName>
</protein>
<dbReference type="EnsemblMetazoa" id="HelroT173660">
    <property type="protein sequence ID" value="HelroP173660"/>
    <property type="gene ID" value="HelroG173660"/>
</dbReference>
<name>T1F734_HELRO</name>
<evidence type="ECO:0008006" key="7">
    <source>
        <dbReference type="Google" id="ProtNLM"/>
    </source>
</evidence>
<feature type="compositionally biased region" description="Basic and acidic residues" evidence="2">
    <location>
        <begin position="46"/>
        <end position="57"/>
    </location>
</feature>
<keyword evidence="3" id="KW-0812">Transmembrane</keyword>
<dbReference type="GeneID" id="20204633"/>
<organism evidence="5 6">
    <name type="scientific">Helobdella robusta</name>
    <name type="common">Californian leech</name>
    <dbReference type="NCBI Taxonomy" id="6412"/>
    <lineage>
        <taxon>Eukaryota</taxon>
        <taxon>Metazoa</taxon>
        <taxon>Spiralia</taxon>
        <taxon>Lophotrochozoa</taxon>
        <taxon>Annelida</taxon>
        <taxon>Clitellata</taxon>
        <taxon>Hirudinea</taxon>
        <taxon>Rhynchobdellida</taxon>
        <taxon>Glossiphoniidae</taxon>
        <taxon>Helobdella</taxon>
    </lineage>
</organism>
<evidence type="ECO:0000313" key="6">
    <source>
        <dbReference type="Proteomes" id="UP000015101"/>
    </source>
</evidence>
<feature type="region of interest" description="Disordered" evidence="2">
    <location>
        <begin position="42"/>
        <end position="97"/>
    </location>
</feature>
<dbReference type="RefSeq" id="XP_009018516.1">
    <property type="nucleotide sequence ID" value="XM_009020268.1"/>
</dbReference>
<dbReference type="HOGENOM" id="CLU_1066641_0_0_1"/>
<reference evidence="4 6" key="2">
    <citation type="journal article" date="2013" name="Nature">
        <title>Insights into bilaterian evolution from three spiralian genomes.</title>
        <authorList>
            <person name="Simakov O."/>
            <person name="Marletaz F."/>
            <person name="Cho S.J."/>
            <person name="Edsinger-Gonzales E."/>
            <person name="Havlak P."/>
            <person name="Hellsten U."/>
            <person name="Kuo D.H."/>
            <person name="Larsson T."/>
            <person name="Lv J."/>
            <person name="Arendt D."/>
            <person name="Savage R."/>
            <person name="Osoegawa K."/>
            <person name="de Jong P."/>
            <person name="Grimwood J."/>
            <person name="Chapman J.A."/>
            <person name="Shapiro H."/>
            <person name="Aerts A."/>
            <person name="Otillar R.P."/>
            <person name="Terry A.Y."/>
            <person name="Boore J.L."/>
            <person name="Grigoriev I.V."/>
            <person name="Lindberg D.R."/>
            <person name="Seaver E.C."/>
            <person name="Weisblat D.A."/>
            <person name="Putnam N.H."/>
            <person name="Rokhsar D.S."/>
        </authorList>
    </citation>
    <scope>NUCLEOTIDE SEQUENCE</scope>
</reference>
<keyword evidence="1" id="KW-0175">Coiled coil</keyword>
<gene>
    <name evidence="5" type="primary">20204633</name>
    <name evidence="4" type="ORF">HELRODRAFT_173660</name>
</gene>
<reference evidence="5" key="3">
    <citation type="submission" date="2015-06" db="UniProtKB">
        <authorList>
            <consortium name="EnsemblMetazoa"/>
        </authorList>
    </citation>
    <scope>IDENTIFICATION</scope>
</reference>
<evidence type="ECO:0000256" key="3">
    <source>
        <dbReference type="SAM" id="Phobius"/>
    </source>
</evidence>
<feature type="coiled-coil region" evidence="1">
    <location>
        <begin position="9"/>
        <end position="36"/>
    </location>
</feature>
<evidence type="ECO:0000313" key="5">
    <source>
        <dbReference type="EnsemblMetazoa" id="HelroP173660"/>
    </source>
</evidence>
<evidence type="ECO:0000256" key="2">
    <source>
        <dbReference type="SAM" id="MobiDB-lite"/>
    </source>
</evidence>
<proteinExistence type="predicted"/>
<evidence type="ECO:0000313" key="4">
    <source>
        <dbReference type="EMBL" id="ESO03368.1"/>
    </source>
</evidence>
<keyword evidence="3" id="KW-0472">Membrane</keyword>
<keyword evidence="3" id="KW-1133">Transmembrane helix</keyword>
<sequence length="261" mass="29797">MADPVAIRERRMQKILKNSEERLKKLTNTNKNISENFLENGMVANGEKDNGTHETTKKPTCCLPSSDENMNQTDRLRGGDDGEKVNPDSKYSTTQQANTMENVFTNSKLSNCTPEKDIDISAASTSAKESTKTDDNNVDDVDMEKKLKEFLAFRCFFIIIVAVTTRLIIKSSFKEFIVDENIIYHFVMLEVIFFSYQKLQKLVYPRSTSAKNLILSSMLAYVGLDIECLHTYNYIMSSVLSVFNDFVVYLFSFITVHYLLS</sequence>
<feature type="compositionally biased region" description="Basic and acidic residues" evidence="2">
    <location>
        <begin position="74"/>
        <end position="87"/>
    </location>
</feature>
<dbReference type="CTD" id="20204633"/>
<dbReference type="EMBL" id="AMQM01004652">
    <property type="status" value="NOT_ANNOTATED_CDS"/>
    <property type="molecule type" value="Genomic_DNA"/>
</dbReference>